<gene>
    <name evidence="6" type="primary">crtI</name>
    <name evidence="6" type="ORF">IM660_01870</name>
</gene>
<evidence type="ECO:0000256" key="3">
    <source>
        <dbReference type="ARBA" id="ARBA00023002"/>
    </source>
</evidence>
<keyword evidence="7" id="KW-1185">Reference proteome</keyword>
<feature type="domain" description="Amine oxidase" evidence="5">
    <location>
        <begin position="13"/>
        <end position="498"/>
    </location>
</feature>
<evidence type="ECO:0000313" key="6">
    <source>
        <dbReference type="EMBL" id="QOR71086.1"/>
    </source>
</evidence>
<dbReference type="AlphaFoldDB" id="A0A7M1SU31"/>
<reference evidence="6 7" key="1">
    <citation type="submission" date="2020-10" db="EMBL/GenBank/DDBJ databases">
        <title>Haloactinobacterium sp. RN3S43, a bacterium isolated from saline soil.</title>
        <authorList>
            <person name="Sun J.-Q."/>
        </authorList>
    </citation>
    <scope>NUCLEOTIDE SEQUENCE [LARGE SCALE GENOMIC DNA]</scope>
    <source>
        <strain evidence="6 7">RN3S43</strain>
    </source>
</reference>
<dbReference type="Gene3D" id="3.50.50.60">
    <property type="entry name" value="FAD/NAD(P)-binding domain"/>
    <property type="match status" value="2"/>
</dbReference>
<sequence>MTGSVVAVIGGGISGLATAALLAAEGHEVHVLERHGEVGGRAGSWEVEGFRFDTGPSWYLMPEVFAHFFSLLGRDMNDVLDLRTLDPAYRIFAEGEAEPIEIAADVEQNVALFEAREPGAGVRLRSYLDSASETEVLARDRFLYTTFADLRGFLTPEVLRRLPRLATLLLRSLESKVKGQFANVPLQQILGYPAVFLGTSPRRAPSMYHLMSSLDLTGGVQYPMGGFTRLIQAIADLATENGAQLHTGAEVTAIATTGTRRARVSGVDYVRRGLRRHLEADVVVGAADLHHLETQLLPEHLQTYPEAWWRRRDPGPGAILAYLGIRGELPQLSHHSLFFAKDWASTFADIDAGRIPGTPSAYVCRPSATDDDVAPAGHENLFLLVPVGADPALGHGGLDGKGSPAVEELVDRMLDQIGERAGVADLRERVVLRRTVGPADFAADLHAWRGTMLGPAHTLRQSAMFRARNASRHVDGLLYAGSGTIPGVGLPMCLISAELVLKRLRGDVSTGPLPEPLPALRTRARR</sequence>
<keyword evidence="2 4" id="KW-0125">Carotenoid biosynthesis</keyword>
<dbReference type="Pfam" id="PF01593">
    <property type="entry name" value="Amino_oxidase"/>
    <property type="match status" value="1"/>
</dbReference>
<dbReference type="InterPro" id="IPR014105">
    <property type="entry name" value="Carotenoid/retinoid_OxRdtase"/>
</dbReference>
<evidence type="ECO:0000256" key="2">
    <source>
        <dbReference type="ARBA" id="ARBA00022746"/>
    </source>
</evidence>
<evidence type="ECO:0000313" key="7">
    <source>
        <dbReference type="Proteomes" id="UP000593758"/>
    </source>
</evidence>
<dbReference type="NCBIfam" id="TIGR02734">
    <property type="entry name" value="crtI_fam"/>
    <property type="match status" value="1"/>
</dbReference>
<evidence type="ECO:0000259" key="5">
    <source>
        <dbReference type="Pfam" id="PF01593"/>
    </source>
</evidence>
<protein>
    <submittedName>
        <fullName evidence="6">Phytoene desaturase</fullName>
    </submittedName>
</protein>
<keyword evidence="3 4" id="KW-0560">Oxidoreductase</keyword>
<dbReference type="SUPFAM" id="SSF51905">
    <property type="entry name" value="FAD/NAD(P)-binding domain"/>
    <property type="match status" value="1"/>
</dbReference>
<dbReference type="PANTHER" id="PTHR43734:SF1">
    <property type="entry name" value="PHYTOENE DESATURASE"/>
    <property type="match status" value="1"/>
</dbReference>
<accession>A0A7M1SU31</accession>
<dbReference type="KEGG" id="halt:IM660_01870"/>
<dbReference type="Proteomes" id="UP000593758">
    <property type="component" value="Chromosome"/>
</dbReference>
<evidence type="ECO:0000256" key="4">
    <source>
        <dbReference type="RuleBase" id="RU362075"/>
    </source>
</evidence>
<dbReference type="InterPro" id="IPR002937">
    <property type="entry name" value="Amino_oxidase"/>
</dbReference>
<proteinExistence type="inferred from homology"/>
<evidence type="ECO:0000256" key="1">
    <source>
        <dbReference type="ARBA" id="ARBA00004829"/>
    </source>
</evidence>
<dbReference type="GO" id="GO:0016117">
    <property type="term" value="P:carotenoid biosynthetic process"/>
    <property type="evidence" value="ECO:0007669"/>
    <property type="project" value="UniProtKB-KW"/>
</dbReference>
<dbReference type="EMBL" id="CP063169">
    <property type="protein sequence ID" value="QOR71086.1"/>
    <property type="molecule type" value="Genomic_DNA"/>
</dbReference>
<dbReference type="PANTHER" id="PTHR43734">
    <property type="entry name" value="PHYTOENE DESATURASE"/>
    <property type="match status" value="1"/>
</dbReference>
<dbReference type="InterPro" id="IPR036188">
    <property type="entry name" value="FAD/NAD-bd_sf"/>
</dbReference>
<dbReference type="RefSeq" id="WP_193497754.1">
    <property type="nucleotide sequence ID" value="NZ_CP063169.1"/>
</dbReference>
<dbReference type="GO" id="GO:0016491">
    <property type="term" value="F:oxidoreductase activity"/>
    <property type="evidence" value="ECO:0007669"/>
    <property type="project" value="UniProtKB-KW"/>
</dbReference>
<comment type="similarity">
    <text evidence="4">Belongs to the carotenoid/retinoid oxidoreductase family.</text>
</comment>
<organism evidence="6 7">
    <name type="scientific">Ruania alkalisoli</name>
    <dbReference type="NCBI Taxonomy" id="2779775"/>
    <lineage>
        <taxon>Bacteria</taxon>
        <taxon>Bacillati</taxon>
        <taxon>Actinomycetota</taxon>
        <taxon>Actinomycetes</taxon>
        <taxon>Micrococcales</taxon>
        <taxon>Ruaniaceae</taxon>
        <taxon>Ruania</taxon>
    </lineage>
</organism>
<name>A0A7M1SU31_9MICO</name>
<comment type="pathway">
    <text evidence="1 4">Carotenoid biosynthesis.</text>
</comment>